<comment type="similarity">
    <text evidence="1">Belongs to the ABC transporter superfamily.</text>
</comment>
<dbReference type="PROSITE" id="PS00211">
    <property type="entry name" value="ABC_TRANSPORTER_1"/>
    <property type="match status" value="2"/>
</dbReference>
<dbReference type="InterPro" id="IPR017871">
    <property type="entry name" value="ABC_transporter-like_CS"/>
</dbReference>
<dbReference type="GO" id="GO:0005524">
    <property type="term" value="F:ATP binding"/>
    <property type="evidence" value="ECO:0007669"/>
    <property type="project" value="UniProtKB-KW"/>
</dbReference>
<organism evidence="6 7">
    <name type="scientific">Asanoa ferruginea</name>
    <dbReference type="NCBI Taxonomy" id="53367"/>
    <lineage>
        <taxon>Bacteria</taxon>
        <taxon>Bacillati</taxon>
        <taxon>Actinomycetota</taxon>
        <taxon>Actinomycetes</taxon>
        <taxon>Micromonosporales</taxon>
        <taxon>Micromonosporaceae</taxon>
        <taxon>Asanoa</taxon>
    </lineage>
</organism>
<dbReference type="PANTHER" id="PTHR43776">
    <property type="entry name" value="TRANSPORT ATP-BINDING PROTEIN"/>
    <property type="match status" value="1"/>
</dbReference>
<dbReference type="AlphaFoldDB" id="A0A3D9ZP79"/>
<evidence type="ECO:0000313" key="7">
    <source>
        <dbReference type="Proteomes" id="UP000256913"/>
    </source>
</evidence>
<sequence length="539" mass="58267">MDGPLLSVRDLGVTYQDRHGRSQPALRGVSIDVLPGQTVTVVGESGSGKSTLLNAALGLLPPAARVTQGQVLLGGNDITGWTDKRLATLRGTFVGLIPQDPGSSLDPVKKIGHQVCDAVRIHQKVSAAEAWRIAEAKLRLAGLPEPDRLRNQYPHELSGGMRQRVLIAIALANDPAMLLADEPTSALDVGVQRQILDHLEMLSDTLGLGILLVTHDIGVAADRSDRIMVLRDGSTVEDGDPGRVLGDPRSDYTRQLLAHAPTAASTRVRGADGAAPETDESVIELDAVAKHYHDVHAVDGVSLRVRRGRTHAIVGESGAGKSTLGRLVAGLTAPTTGTVVVNGRPVPERPRRASQRWFHRQLQYVFQDPSNSLDPRYSVEKSINEPLKNLRVRDTARERAARVAELLDAVGLDPSVARRRPSELSGGQRQRVAIARALAAEPEILVLDEAVSALDVSVQYQIIQLLAELQDRLGLTYLFITHDLGVVRMIGDDVTVMRHGRIVETGPVDTVFSAPREQYTVELQEAIPGRSLREAREVA</sequence>
<proteinExistence type="inferred from homology"/>
<accession>A0A3D9ZP79</accession>
<dbReference type="CDD" id="cd03257">
    <property type="entry name" value="ABC_NikE_OppD_transporters"/>
    <property type="match status" value="2"/>
</dbReference>
<dbReference type="InterPro" id="IPR003439">
    <property type="entry name" value="ABC_transporter-like_ATP-bd"/>
</dbReference>
<dbReference type="NCBIfam" id="NF007739">
    <property type="entry name" value="PRK10419.1"/>
    <property type="match status" value="2"/>
</dbReference>
<dbReference type="PANTHER" id="PTHR43776:SF7">
    <property type="entry name" value="D,D-DIPEPTIDE TRANSPORT ATP-BINDING PROTEIN DDPF-RELATED"/>
    <property type="match status" value="1"/>
</dbReference>
<evidence type="ECO:0000256" key="2">
    <source>
        <dbReference type="ARBA" id="ARBA00022448"/>
    </source>
</evidence>
<evidence type="ECO:0000259" key="5">
    <source>
        <dbReference type="PROSITE" id="PS50893"/>
    </source>
</evidence>
<dbReference type="Pfam" id="PF00005">
    <property type="entry name" value="ABC_tran"/>
    <property type="match status" value="2"/>
</dbReference>
<evidence type="ECO:0000256" key="4">
    <source>
        <dbReference type="ARBA" id="ARBA00022840"/>
    </source>
</evidence>
<dbReference type="Proteomes" id="UP000256913">
    <property type="component" value="Unassembled WGS sequence"/>
</dbReference>
<name>A0A3D9ZP79_9ACTN</name>
<dbReference type="EMBL" id="QUMQ01000001">
    <property type="protein sequence ID" value="REF98302.1"/>
    <property type="molecule type" value="Genomic_DNA"/>
</dbReference>
<dbReference type="Gene3D" id="3.40.50.300">
    <property type="entry name" value="P-loop containing nucleotide triphosphate hydrolases"/>
    <property type="match status" value="2"/>
</dbReference>
<dbReference type="GO" id="GO:0055085">
    <property type="term" value="P:transmembrane transport"/>
    <property type="evidence" value="ECO:0007669"/>
    <property type="project" value="UniProtKB-ARBA"/>
</dbReference>
<dbReference type="InterPro" id="IPR050319">
    <property type="entry name" value="ABC_transp_ATP-bind"/>
</dbReference>
<keyword evidence="2" id="KW-0813">Transport</keyword>
<evidence type="ECO:0000256" key="1">
    <source>
        <dbReference type="ARBA" id="ARBA00005417"/>
    </source>
</evidence>
<dbReference type="GO" id="GO:0016887">
    <property type="term" value="F:ATP hydrolysis activity"/>
    <property type="evidence" value="ECO:0007669"/>
    <property type="project" value="InterPro"/>
</dbReference>
<dbReference type="SUPFAM" id="SSF52540">
    <property type="entry name" value="P-loop containing nucleoside triphosphate hydrolases"/>
    <property type="match status" value="2"/>
</dbReference>
<comment type="caution">
    <text evidence="6">The sequence shown here is derived from an EMBL/GenBank/DDBJ whole genome shotgun (WGS) entry which is preliminary data.</text>
</comment>
<dbReference type="RefSeq" id="WP_116069604.1">
    <property type="nucleotide sequence ID" value="NZ_BONB01000062.1"/>
</dbReference>
<reference evidence="6 7" key="1">
    <citation type="submission" date="2018-08" db="EMBL/GenBank/DDBJ databases">
        <title>Sequencing the genomes of 1000 actinobacteria strains.</title>
        <authorList>
            <person name="Klenk H.-P."/>
        </authorList>
    </citation>
    <scope>NUCLEOTIDE SEQUENCE [LARGE SCALE GENOMIC DNA]</scope>
    <source>
        <strain evidence="6 7">DSM 44099</strain>
    </source>
</reference>
<keyword evidence="3" id="KW-0547">Nucleotide-binding</keyword>
<dbReference type="OrthoDB" id="8036461at2"/>
<gene>
    <name evidence="6" type="ORF">DFJ67_4319</name>
</gene>
<feature type="domain" description="ABC transporter" evidence="5">
    <location>
        <begin position="8"/>
        <end position="257"/>
    </location>
</feature>
<protein>
    <submittedName>
        <fullName evidence="6">Peptide/nickel transport system ATP-binding protein</fullName>
    </submittedName>
</protein>
<keyword evidence="7" id="KW-1185">Reference proteome</keyword>
<feature type="domain" description="ABC transporter" evidence="5">
    <location>
        <begin position="283"/>
        <end position="524"/>
    </location>
</feature>
<dbReference type="InterPro" id="IPR027417">
    <property type="entry name" value="P-loop_NTPase"/>
</dbReference>
<dbReference type="SMART" id="SM00382">
    <property type="entry name" value="AAA"/>
    <property type="match status" value="2"/>
</dbReference>
<evidence type="ECO:0000256" key="3">
    <source>
        <dbReference type="ARBA" id="ARBA00022741"/>
    </source>
</evidence>
<dbReference type="NCBIfam" id="NF008453">
    <property type="entry name" value="PRK11308.1"/>
    <property type="match status" value="2"/>
</dbReference>
<dbReference type="InterPro" id="IPR003593">
    <property type="entry name" value="AAA+_ATPase"/>
</dbReference>
<evidence type="ECO:0000313" key="6">
    <source>
        <dbReference type="EMBL" id="REF98302.1"/>
    </source>
</evidence>
<keyword evidence="4 6" id="KW-0067">ATP-binding</keyword>
<dbReference type="PROSITE" id="PS50893">
    <property type="entry name" value="ABC_TRANSPORTER_2"/>
    <property type="match status" value="2"/>
</dbReference>